<dbReference type="EMBL" id="PNBA02000005">
    <property type="protein sequence ID" value="KAG6422935.1"/>
    <property type="molecule type" value="Genomic_DNA"/>
</dbReference>
<gene>
    <name evidence="1" type="ORF">SASPL_113318</name>
</gene>
<evidence type="ECO:0000313" key="2">
    <source>
        <dbReference type="Proteomes" id="UP000298416"/>
    </source>
</evidence>
<sequence>MCIAVFMWQTHGVYPFLLLLNRDEYHNRATTPVGWWDGGEIIGGRDEVGGGTWLASSKQGRVAFLTNVLEVDVRPEARTRGDLVIRFLNSNKSPKAFAEELSKEANEYNGFNLIVADLVTKSMVYVSNRPKEAPFSIQPVPPGIHVLSNAMLDSPWPKAERLEMSFKVQVDRYGEGEIPVKELVEMLMRDTEKADENKLPNICPRDWEHNLSSIFVEVDTPLGKYGTRSTAALTVRASGEASFYEIYLEGKEWKQHTLTYYIQKL</sequence>
<dbReference type="Proteomes" id="UP000298416">
    <property type="component" value="Unassembled WGS sequence"/>
</dbReference>
<organism evidence="1">
    <name type="scientific">Salvia splendens</name>
    <name type="common">Scarlet sage</name>
    <dbReference type="NCBI Taxonomy" id="180675"/>
    <lineage>
        <taxon>Eukaryota</taxon>
        <taxon>Viridiplantae</taxon>
        <taxon>Streptophyta</taxon>
        <taxon>Embryophyta</taxon>
        <taxon>Tracheophyta</taxon>
        <taxon>Spermatophyta</taxon>
        <taxon>Magnoliopsida</taxon>
        <taxon>eudicotyledons</taxon>
        <taxon>Gunneridae</taxon>
        <taxon>Pentapetalae</taxon>
        <taxon>asterids</taxon>
        <taxon>lamiids</taxon>
        <taxon>Lamiales</taxon>
        <taxon>Lamiaceae</taxon>
        <taxon>Nepetoideae</taxon>
        <taxon>Mentheae</taxon>
        <taxon>Salviinae</taxon>
        <taxon>Salvia</taxon>
        <taxon>Salvia subgen. Calosphace</taxon>
        <taxon>core Calosphace</taxon>
    </lineage>
</organism>
<reference evidence="1" key="2">
    <citation type="submission" date="2020-08" db="EMBL/GenBank/DDBJ databases">
        <title>Plant Genome Project.</title>
        <authorList>
            <person name="Zhang R.-G."/>
        </authorList>
    </citation>
    <scope>NUCLEOTIDE SEQUENCE</scope>
    <source>
        <strain evidence="1">Huo1</strain>
        <tissue evidence="1">Leaf</tissue>
    </source>
</reference>
<dbReference type="PANTHER" id="PTHR17985">
    <property type="entry name" value="SER/THR-RICH PROTEIN T10 IN DGCR REGION"/>
    <property type="match status" value="1"/>
</dbReference>
<dbReference type="PANTHER" id="PTHR17985:SF8">
    <property type="entry name" value="TRANSPORT AND GOLGI ORGANIZATION PROTEIN 2 HOMOLOG"/>
    <property type="match status" value="1"/>
</dbReference>
<accession>A0A8X8XZT2</accession>
<dbReference type="InterPro" id="IPR008551">
    <property type="entry name" value="TANGO2"/>
</dbReference>
<comment type="caution">
    <text evidence="1">The sequence shown here is derived from an EMBL/GenBank/DDBJ whole genome shotgun (WGS) entry which is preliminary data.</text>
</comment>
<dbReference type="OrthoDB" id="191601at2759"/>
<proteinExistence type="predicted"/>
<keyword evidence="2" id="KW-1185">Reference proteome</keyword>
<protein>
    <submittedName>
        <fullName evidence="1">Uncharacterized protein</fullName>
    </submittedName>
</protein>
<dbReference type="Pfam" id="PF05742">
    <property type="entry name" value="TANGO2"/>
    <property type="match status" value="1"/>
</dbReference>
<evidence type="ECO:0000313" key="1">
    <source>
        <dbReference type="EMBL" id="KAG6422935.1"/>
    </source>
</evidence>
<dbReference type="AlphaFoldDB" id="A0A8X8XZT2"/>
<name>A0A8X8XZT2_SALSN</name>
<reference evidence="1" key="1">
    <citation type="submission" date="2018-01" db="EMBL/GenBank/DDBJ databases">
        <authorList>
            <person name="Mao J.F."/>
        </authorList>
    </citation>
    <scope>NUCLEOTIDE SEQUENCE</scope>
    <source>
        <strain evidence="1">Huo1</strain>
        <tissue evidence="1">Leaf</tissue>
    </source>
</reference>